<feature type="chain" id="PRO_5023064832" description="Mu-protocadherin-putative cell-suface protein" evidence="2">
    <location>
        <begin position="33"/>
        <end position="589"/>
    </location>
</feature>
<evidence type="ECO:0000313" key="4">
    <source>
        <dbReference type="Proteomes" id="UP000318288"/>
    </source>
</evidence>
<comment type="caution">
    <text evidence="3">The sequence shown here is derived from an EMBL/GenBank/DDBJ whole genome shotgun (WGS) entry which is preliminary data.</text>
</comment>
<keyword evidence="4" id="KW-1185">Reference proteome</keyword>
<dbReference type="AlphaFoldDB" id="A0A5C6FG37"/>
<feature type="compositionally biased region" description="Gly residues" evidence="1">
    <location>
        <begin position="41"/>
        <end position="77"/>
    </location>
</feature>
<dbReference type="EMBL" id="SJPW01000002">
    <property type="protein sequence ID" value="TWU58561.1"/>
    <property type="molecule type" value="Genomic_DNA"/>
</dbReference>
<name>A0A5C6FG37_9BACT</name>
<organism evidence="3 4">
    <name type="scientific">Rubripirellula tenax</name>
    <dbReference type="NCBI Taxonomy" id="2528015"/>
    <lineage>
        <taxon>Bacteria</taxon>
        <taxon>Pseudomonadati</taxon>
        <taxon>Planctomycetota</taxon>
        <taxon>Planctomycetia</taxon>
        <taxon>Pirellulales</taxon>
        <taxon>Pirellulaceae</taxon>
        <taxon>Rubripirellula</taxon>
    </lineage>
</organism>
<keyword evidence="2" id="KW-0732">Signal</keyword>
<evidence type="ECO:0000256" key="1">
    <source>
        <dbReference type="SAM" id="MobiDB-lite"/>
    </source>
</evidence>
<evidence type="ECO:0008006" key="5">
    <source>
        <dbReference type="Google" id="ProtNLM"/>
    </source>
</evidence>
<accession>A0A5C6FG37</accession>
<feature type="region of interest" description="Disordered" evidence="1">
    <location>
        <begin position="41"/>
        <end position="276"/>
    </location>
</feature>
<feature type="compositionally biased region" description="Polar residues" evidence="1">
    <location>
        <begin position="115"/>
        <end position="152"/>
    </location>
</feature>
<sequence precursor="true">MISTTMKYAGRRSFAIAIAVLAMLCSDPLYQAAQAGGFGGRGGGGRSMGGGGRSLGGGGARPSFSGGGSRPSFGGGQVSRPDFNSGGTRPNFGGSNSRPSFSGGSHSSPAMPSLNRPSINRPASTRPSVTRPSATRPSVTRPSATRPTTNRPTIDRPNISKPGAITKPGGVTKPGGITRPGNITKPGGVTRPGNIGGGDGRPGLTRPDGNRPNIDRPNLSRPGMDRPSAGDVGDFLGLDRPVRPDAKPNRPTTLPGRAPDRRPDIGNGNGSRVIGNLGDRDKVNIGDINIGNNNVISNRPSWSNIDRDQITQINNRWGDQLGSVGNWQTRYPERFDRRRDWGNDVRNRWVDPGFGRPGCYRPGYFRPNWWVRHPFAFGGWSYFYAFNSYPYTYWYTTPTYVQTTQWVSSPTASMSAEAPVYYDYGDGGNVTIEDNRVYIGGEEVASTDEFAESAAELATVDPPTDEDAAKEAEWLPLGTFALTTDPDDVNPSQVVQLAVDKTGIISGTLYNETTDKTQAIQGSVDKETQRVAMRLGESETVIAETGLYNLTQDEASVLVHFGKDKTENYLLVRLEEPEDDSSEENPKSE</sequence>
<gene>
    <name evidence="3" type="ORF">Poly51_13400</name>
</gene>
<proteinExistence type="predicted"/>
<feature type="compositionally biased region" description="Low complexity" evidence="1">
    <location>
        <begin position="91"/>
        <end position="109"/>
    </location>
</feature>
<dbReference type="Proteomes" id="UP000318288">
    <property type="component" value="Unassembled WGS sequence"/>
</dbReference>
<dbReference type="OrthoDB" id="282085at2"/>
<reference evidence="3 4" key="1">
    <citation type="submission" date="2019-02" db="EMBL/GenBank/DDBJ databases">
        <title>Deep-cultivation of Planctomycetes and their phenomic and genomic characterization uncovers novel biology.</title>
        <authorList>
            <person name="Wiegand S."/>
            <person name="Jogler M."/>
            <person name="Boedeker C."/>
            <person name="Pinto D."/>
            <person name="Vollmers J."/>
            <person name="Rivas-Marin E."/>
            <person name="Kohn T."/>
            <person name="Peeters S.H."/>
            <person name="Heuer A."/>
            <person name="Rast P."/>
            <person name="Oberbeckmann S."/>
            <person name="Bunk B."/>
            <person name="Jeske O."/>
            <person name="Meyerdierks A."/>
            <person name="Storesund J.E."/>
            <person name="Kallscheuer N."/>
            <person name="Luecker S."/>
            <person name="Lage O.M."/>
            <person name="Pohl T."/>
            <person name="Merkel B.J."/>
            <person name="Hornburger P."/>
            <person name="Mueller R.-W."/>
            <person name="Bruemmer F."/>
            <person name="Labrenz M."/>
            <person name="Spormann A.M."/>
            <person name="Op Den Camp H."/>
            <person name="Overmann J."/>
            <person name="Amann R."/>
            <person name="Jetten M.S.M."/>
            <person name="Mascher T."/>
            <person name="Medema M.H."/>
            <person name="Devos D.P."/>
            <person name="Kaster A.-K."/>
            <person name="Ovreas L."/>
            <person name="Rohde M."/>
            <person name="Galperin M.Y."/>
            <person name="Jogler C."/>
        </authorList>
    </citation>
    <scope>NUCLEOTIDE SEQUENCE [LARGE SCALE GENOMIC DNA]</scope>
    <source>
        <strain evidence="3 4">Poly51</strain>
    </source>
</reference>
<protein>
    <recommendedName>
        <fullName evidence="5">Mu-protocadherin-putative cell-suface protein</fullName>
    </recommendedName>
</protein>
<dbReference type="RefSeq" id="WP_146455547.1">
    <property type="nucleotide sequence ID" value="NZ_SJPW01000002.1"/>
</dbReference>
<evidence type="ECO:0000256" key="2">
    <source>
        <dbReference type="SAM" id="SignalP"/>
    </source>
</evidence>
<evidence type="ECO:0000313" key="3">
    <source>
        <dbReference type="EMBL" id="TWU58561.1"/>
    </source>
</evidence>
<feature type="signal peptide" evidence="2">
    <location>
        <begin position="1"/>
        <end position="32"/>
    </location>
</feature>